<accession>A0AAV8AJF5</accession>
<dbReference type="PROSITE" id="PS51420">
    <property type="entry name" value="RHO"/>
    <property type="match status" value="1"/>
</dbReference>
<dbReference type="GO" id="GO:0005525">
    <property type="term" value="F:GTP binding"/>
    <property type="evidence" value="ECO:0007669"/>
    <property type="project" value="UniProtKB-KW"/>
</dbReference>
<dbReference type="PROSITE" id="PS51419">
    <property type="entry name" value="RAB"/>
    <property type="match status" value="1"/>
</dbReference>
<dbReference type="GO" id="GO:0003925">
    <property type="term" value="F:G protein activity"/>
    <property type="evidence" value="ECO:0007669"/>
    <property type="project" value="UniProtKB-EC"/>
</dbReference>
<dbReference type="SMART" id="SM00175">
    <property type="entry name" value="RAB"/>
    <property type="match status" value="1"/>
</dbReference>
<organism evidence="8 9">
    <name type="scientific">Anaeramoeba flamelloides</name>
    <dbReference type="NCBI Taxonomy" id="1746091"/>
    <lineage>
        <taxon>Eukaryota</taxon>
        <taxon>Metamonada</taxon>
        <taxon>Anaeramoebidae</taxon>
        <taxon>Anaeramoeba</taxon>
    </lineage>
</organism>
<evidence type="ECO:0000256" key="4">
    <source>
        <dbReference type="ARBA" id="ARBA00022741"/>
    </source>
</evidence>
<evidence type="ECO:0000256" key="6">
    <source>
        <dbReference type="ARBA" id="ARBA00023134"/>
    </source>
</evidence>
<keyword evidence="4" id="KW-0547">Nucleotide-binding</keyword>
<dbReference type="PANTHER" id="PTHR24070">
    <property type="entry name" value="RAS, DI-RAS, AND RHEB FAMILY MEMBERS OF SMALL GTPASE SUPERFAMILY"/>
    <property type="match status" value="1"/>
</dbReference>
<dbReference type="SMART" id="SM00173">
    <property type="entry name" value="RAS"/>
    <property type="match status" value="1"/>
</dbReference>
<dbReference type="InterPro" id="IPR001806">
    <property type="entry name" value="Small_GTPase"/>
</dbReference>
<dbReference type="SUPFAM" id="SSF52540">
    <property type="entry name" value="P-loop containing nucleoside triphosphate hydrolases"/>
    <property type="match status" value="1"/>
</dbReference>
<dbReference type="NCBIfam" id="TIGR00231">
    <property type="entry name" value="small_GTP"/>
    <property type="match status" value="1"/>
</dbReference>
<keyword evidence="7" id="KW-0472">Membrane</keyword>
<dbReference type="EC" id="3.6.5.2" evidence="2"/>
<evidence type="ECO:0000256" key="5">
    <source>
        <dbReference type="ARBA" id="ARBA00022801"/>
    </source>
</evidence>
<dbReference type="GO" id="GO:0005886">
    <property type="term" value="C:plasma membrane"/>
    <property type="evidence" value="ECO:0007669"/>
    <property type="project" value="UniProtKB-SubCell"/>
</dbReference>
<dbReference type="Gene3D" id="3.40.50.300">
    <property type="entry name" value="P-loop containing nucleotide triphosphate hydrolases"/>
    <property type="match status" value="1"/>
</dbReference>
<gene>
    <name evidence="8" type="ORF">M0812_03796</name>
</gene>
<name>A0AAV8AJF5_9EUKA</name>
<keyword evidence="3" id="KW-1003">Cell membrane</keyword>
<evidence type="ECO:0000256" key="3">
    <source>
        <dbReference type="ARBA" id="ARBA00022475"/>
    </source>
</evidence>
<comment type="caution">
    <text evidence="8">The sequence shown here is derived from an EMBL/GenBank/DDBJ whole genome shotgun (WGS) entry which is preliminary data.</text>
</comment>
<dbReference type="PRINTS" id="PR00449">
    <property type="entry name" value="RASTRNSFRMNG"/>
</dbReference>
<dbReference type="Pfam" id="PF00071">
    <property type="entry name" value="Ras"/>
    <property type="match status" value="1"/>
</dbReference>
<dbReference type="InterPro" id="IPR020849">
    <property type="entry name" value="Small_GTPase_Ras-type"/>
</dbReference>
<dbReference type="InterPro" id="IPR005225">
    <property type="entry name" value="Small_GTP-bd"/>
</dbReference>
<dbReference type="EMBL" id="JANTQA010000008">
    <property type="protein sequence ID" value="KAJ3452035.1"/>
    <property type="molecule type" value="Genomic_DNA"/>
</dbReference>
<dbReference type="PROSITE" id="PS51421">
    <property type="entry name" value="RAS"/>
    <property type="match status" value="1"/>
</dbReference>
<evidence type="ECO:0000313" key="8">
    <source>
        <dbReference type="EMBL" id="KAJ3452035.1"/>
    </source>
</evidence>
<dbReference type="SMART" id="SM00174">
    <property type="entry name" value="RHO"/>
    <property type="match status" value="1"/>
</dbReference>
<proteinExistence type="predicted"/>
<comment type="subcellular location">
    <subcellularLocation>
        <location evidence="1">Cell membrane</location>
    </subcellularLocation>
</comment>
<keyword evidence="5" id="KW-0378">Hydrolase</keyword>
<dbReference type="CDD" id="cd00876">
    <property type="entry name" value="Ras"/>
    <property type="match status" value="1"/>
</dbReference>
<keyword evidence="6" id="KW-0342">GTP-binding</keyword>
<dbReference type="GO" id="GO:0007165">
    <property type="term" value="P:signal transduction"/>
    <property type="evidence" value="ECO:0007669"/>
    <property type="project" value="InterPro"/>
</dbReference>
<dbReference type="InterPro" id="IPR027417">
    <property type="entry name" value="P-loop_NTPase"/>
</dbReference>
<evidence type="ECO:0000256" key="7">
    <source>
        <dbReference type="ARBA" id="ARBA00023136"/>
    </source>
</evidence>
<evidence type="ECO:0000313" key="9">
    <source>
        <dbReference type="Proteomes" id="UP001146793"/>
    </source>
</evidence>
<sequence length="189" mass="21314">MALYSTINYSLVLLGSGGTGKSCLAVQLCYNKFITTYDPTIEDTHRKQCEIDGEVAFLEILDTAGQEDYETMRPSYIRSGEGFLLVYSVIDRVTFNNVQSLRDEILIAKDSQQEPIIIVGNKTDLEEQRTVSTEEGYELACCLGCGFYETSAKLSINIENAFYSLIRTMREKRGSKIKKIKKKTNCIIL</sequence>
<protein>
    <recommendedName>
        <fullName evidence="2">small monomeric GTPase</fullName>
        <ecNumber evidence="2">3.6.5.2</ecNumber>
    </recommendedName>
</protein>
<evidence type="ECO:0000256" key="1">
    <source>
        <dbReference type="ARBA" id="ARBA00004236"/>
    </source>
</evidence>
<dbReference type="AlphaFoldDB" id="A0AAV8AJF5"/>
<reference evidence="8" key="1">
    <citation type="submission" date="2022-08" db="EMBL/GenBank/DDBJ databases">
        <title>Novel sulphate-reducing endosymbionts in the free-living metamonad Anaeramoeba.</title>
        <authorList>
            <person name="Jerlstrom-Hultqvist J."/>
            <person name="Cepicka I."/>
            <person name="Gallot-Lavallee L."/>
            <person name="Salas-Leiva D."/>
            <person name="Curtis B.A."/>
            <person name="Zahonova K."/>
            <person name="Pipaliya S."/>
            <person name="Dacks J."/>
            <person name="Roger A.J."/>
        </authorList>
    </citation>
    <scope>NUCLEOTIDE SEQUENCE</scope>
    <source>
        <strain evidence="8">Busselton2</strain>
    </source>
</reference>
<evidence type="ECO:0000256" key="2">
    <source>
        <dbReference type="ARBA" id="ARBA00011984"/>
    </source>
</evidence>
<dbReference type="FunFam" id="3.40.50.300:FF:000343">
    <property type="entry name" value="Ras family gtpase"/>
    <property type="match status" value="1"/>
</dbReference>
<dbReference type="Proteomes" id="UP001146793">
    <property type="component" value="Unassembled WGS sequence"/>
</dbReference>